<dbReference type="KEGG" id="kpin:30175144"/>
<dbReference type="EMBL" id="CP144520">
    <property type="protein sequence ID" value="WWC68209.1"/>
    <property type="molecule type" value="Genomic_DNA"/>
</dbReference>
<dbReference type="GeneID" id="30175144"/>
<proteinExistence type="predicted"/>
<reference evidence="2" key="4">
    <citation type="submission" date="2024-02" db="EMBL/GenBank/DDBJ databases">
        <title>Comparative genomics of Cryptococcus and Kwoniella reveals pathogenesis evolution and contrasting modes of karyotype evolution via chromosome fusion or intercentromeric recombination.</title>
        <authorList>
            <person name="Coelho M.A."/>
            <person name="David-Palma M."/>
            <person name="Shea T."/>
            <person name="Bowers K."/>
            <person name="McGinley-Smith S."/>
            <person name="Mohammad A.W."/>
            <person name="Gnirke A."/>
            <person name="Yurkov A.M."/>
            <person name="Nowrousian M."/>
            <person name="Sun S."/>
            <person name="Cuomo C.A."/>
            <person name="Heitman J."/>
        </authorList>
    </citation>
    <scope>NUCLEOTIDE SEQUENCE</scope>
    <source>
        <strain evidence="2">CBS 10737</strain>
    </source>
</reference>
<sequence>MVPAIFLPLPQKLISPRLKGKAQYHPLSLLQNICSLLTPREQYYMTLCSYDLYRNITPIMYEKLKITKDYTTSIFCGLNYDENTQRMVQSDNITQKSVFPQVPMVKMIPKLLRKFTLTFGNSSQTKTFYTKTELLNMVQTLIIDDPESLNNLAHYLKPECSETTHLCNRNGCLLNNSKNRIFKNIQNISFTEDVLKYLYWIQYDSNQHGETVFDILNTLGCMLNPKHLCVVSPGPYHPYMENIGTISPYIMESCLSQWQLNSISSHGFLFNIPQTICRTIEKITAYLPTHIYPCKESGQYLCQNRCQYLVMEETLLSIFDLNHLGIDKNLEKCHVVLVGASNMSLLRCPDEMIVLYMLQHSRLKPLAEILKRNIKGTRRAFSKFQMIKRDESDYCVCCGER</sequence>
<dbReference type="EMBL" id="KV700117">
    <property type="protein sequence ID" value="OCF47001.1"/>
    <property type="molecule type" value="Genomic_DNA"/>
</dbReference>
<reference evidence="1" key="1">
    <citation type="submission" date="2013-07" db="EMBL/GenBank/DDBJ databases">
        <title>The Genome Sequence of Cryptococcus pinus CBS10737.</title>
        <authorList>
            <consortium name="The Broad Institute Genome Sequencing Platform"/>
            <person name="Cuomo C."/>
            <person name="Litvintseva A."/>
            <person name="Chen Y."/>
            <person name="Heitman J."/>
            <person name="Sun S."/>
            <person name="Springer D."/>
            <person name="Dromer F."/>
            <person name="Young S.K."/>
            <person name="Zeng Q."/>
            <person name="Gargeya S."/>
            <person name="Fitzgerald M."/>
            <person name="Abouelleil A."/>
            <person name="Alvarado L."/>
            <person name="Berlin A.M."/>
            <person name="Chapman S.B."/>
            <person name="Dewar J."/>
            <person name="Goldberg J."/>
            <person name="Griggs A."/>
            <person name="Gujja S."/>
            <person name="Hansen M."/>
            <person name="Howarth C."/>
            <person name="Imamovic A."/>
            <person name="Larimer J."/>
            <person name="McCowan C."/>
            <person name="Murphy C."/>
            <person name="Pearson M."/>
            <person name="Priest M."/>
            <person name="Roberts A."/>
            <person name="Saif S."/>
            <person name="Shea T."/>
            <person name="Sykes S."/>
            <person name="Wortman J."/>
            <person name="Nusbaum C."/>
            <person name="Birren B."/>
        </authorList>
    </citation>
    <scope>NUCLEOTIDE SEQUENCE [LARGE SCALE GENOMIC DNA]</scope>
    <source>
        <strain evidence="1">CBS 10737</strain>
    </source>
</reference>
<dbReference type="OrthoDB" id="2566380at2759"/>
<accession>A0A1B9HUQ4</accession>
<protein>
    <submittedName>
        <fullName evidence="1">Uncharacterized protein</fullName>
    </submittedName>
</protein>
<evidence type="ECO:0000313" key="1">
    <source>
        <dbReference type="EMBL" id="OCF47001.1"/>
    </source>
</evidence>
<organism evidence="1">
    <name type="scientific">Kwoniella pini CBS 10737</name>
    <dbReference type="NCBI Taxonomy" id="1296096"/>
    <lineage>
        <taxon>Eukaryota</taxon>
        <taxon>Fungi</taxon>
        <taxon>Dikarya</taxon>
        <taxon>Basidiomycota</taxon>
        <taxon>Agaricomycotina</taxon>
        <taxon>Tremellomycetes</taxon>
        <taxon>Tremellales</taxon>
        <taxon>Cryptococcaceae</taxon>
        <taxon>Kwoniella</taxon>
    </lineage>
</organism>
<reference evidence="1" key="3">
    <citation type="submission" date="2016-07" db="EMBL/GenBank/DDBJ databases">
        <title>Evolution of pathogenesis and genome organization in the Tremellales.</title>
        <authorList>
            <person name="Cuomo C."/>
            <person name="Litvintseva A."/>
            <person name="Heitman J."/>
            <person name="Chen Y."/>
            <person name="Sun S."/>
            <person name="Springer D."/>
            <person name="Dromer F."/>
            <person name="Young S."/>
            <person name="Zeng Q."/>
            <person name="Chapman S."/>
            <person name="Gujja S."/>
            <person name="Saif S."/>
            <person name="Birren B."/>
        </authorList>
    </citation>
    <scope>NUCLEOTIDE SEQUENCE</scope>
    <source>
        <strain evidence="1">CBS 10737</strain>
    </source>
</reference>
<gene>
    <name evidence="1" type="ORF">I206_06775</name>
    <name evidence="2" type="ORF">I206_102132</name>
</gene>
<reference evidence="2" key="2">
    <citation type="submission" date="2013-07" db="EMBL/GenBank/DDBJ databases">
        <authorList>
            <consortium name="The Broad Institute Genome Sequencing Platform"/>
            <person name="Cuomo C."/>
            <person name="Litvintseva A."/>
            <person name="Chen Y."/>
            <person name="Heitman J."/>
            <person name="Sun S."/>
            <person name="Springer D."/>
            <person name="Dromer F."/>
            <person name="Young S.K."/>
            <person name="Zeng Q."/>
            <person name="Gargeya S."/>
            <person name="Fitzgerald M."/>
            <person name="Abouelleil A."/>
            <person name="Alvarado L."/>
            <person name="Berlin A.M."/>
            <person name="Chapman S.B."/>
            <person name="Dewar J."/>
            <person name="Goldberg J."/>
            <person name="Griggs A."/>
            <person name="Gujja S."/>
            <person name="Hansen M."/>
            <person name="Howarth C."/>
            <person name="Imamovic A."/>
            <person name="Larimer J."/>
            <person name="McCowan C."/>
            <person name="Murphy C."/>
            <person name="Pearson M."/>
            <person name="Priest M."/>
            <person name="Roberts A."/>
            <person name="Saif S."/>
            <person name="Shea T."/>
            <person name="Sykes S."/>
            <person name="Wortman J."/>
            <person name="Nusbaum C."/>
            <person name="Birren B."/>
        </authorList>
    </citation>
    <scope>NUCLEOTIDE SEQUENCE</scope>
    <source>
        <strain evidence="2">CBS 10737</strain>
    </source>
</reference>
<name>A0A1B9HUQ4_9TREE</name>
<dbReference type="AlphaFoldDB" id="A0A1B9HUQ4"/>
<keyword evidence="3" id="KW-1185">Reference proteome</keyword>
<evidence type="ECO:0000313" key="2">
    <source>
        <dbReference type="EMBL" id="WWC68209.1"/>
    </source>
</evidence>
<dbReference type="Proteomes" id="UP000094020">
    <property type="component" value="Chromosome 2"/>
</dbReference>
<evidence type="ECO:0000313" key="3">
    <source>
        <dbReference type="Proteomes" id="UP000094020"/>
    </source>
</evidence>
<dbReference type="RefSeq" id="XP_019008220.1">
    <property type="nucleotide sequence ID" value="XM_019158474.1"/>
</dbReference>